<name>X0RFL6_9ZZZZ</name>
<evidence type="ECO:0008006" key="4">
    <source>
        <dbReference type="Google" id="ProtNLM"/>
    </source>
</evidence>
<proteinExistence type="predicted"/>
<sequence length="145" mass="16800">SMSKALVGETAIMSEEQVREPGATYTPPTAAEADEHLMEQLQVQFPPYFERFLEERDRRIASELGRLEAAVEHNGAEIARVLREMDRRFAEAQEERERRFAEAREERETLRAEMRSQFRWTIGLLFPLVVGVIAMIVRVFLVGTF</sequence>
<evidence type="ECO:0000256" key="1">
    <source>
        <dbReference type="SAM" id="MobiDB-lite"/>
    </source>
</evidence>
<reference evidence="3" key="1">
    <citation type="journal article" date="2014" name="Front. Microbiol.">
        <title>High frequency of phylogenetically diverse reductive dehalogenase-homologous genes in deep subseafloor sedimentary metagenomes.</title>
        <authorList>
            <person name="Kawai M."/>
            <person name="Futagami T."/>
            <person name="Toyoda A."/>
            <person name="Takaki Y."/>
            <person name="Nishi S."/>
            <person name="Hori S."/>
            <person name="Arai W."/>
            <person name="Tsubouchi T."/>
            <person name="Morono Y."/>
            <person name="Uchiyama I."/>
            <person name="Ito T."/>
            <person name="Fujiyama A."/>
            <person name="Inagaki F."/>
            <person name="Takami H."/>
        </authorList>
    </citation>
    <scope>NUCLEOTIDE SEQUENCE</scope>
    <source>
        <strain evidence="3">Expedition CK06-06</strain>
    </source>
</reference>
<dbReference type="AlphaFoldDB" id="X0RFL6"/>
<protein>
    <recommendedName>
        <fullName evidence="4">DUF1640 domain-containing protein</fullName>
    </recommendedName>
</protein>
<keyword evidence="2" id="KW-0812">Transmembrane</keyword>
<keyword evidence="2" id="KW-1133">Transmembrane helix</keyword>
<feature type="transmembrane region" description="Helical" evidence="2">
    <location>
        <begin position="120"/>
        <end position="141"/>
    </location>
</feature>
<evidence type="ECO:0000256" key="2">
    <source>
        <dbReference type="SAM" id="Phobius"/>
    </source>
</evidence>
<accession>X0RFL6</accession>
<dbReference type="EMBL" id="BARS01007611">
    <property type="protein sequence ID" value="GAF67709.1"/>
    <property type="molecule type" value="Genomic_DNA"/>
</dbReference>
<gene>
    <name evidence="3" type="ORF">S01H1_14620</name>
</gene>
<feature type="non-terminal residue" evidence="3">
    <location>
        <position position="1"/>
    </location>
</feature>
<evidence type="ECO:0000313" key="3">
    <source>
        <dbReference type="EMBL" id="GAF67709.1"/>
    </source>
</evidence>
<feature type="region of interest" description="Disordered" evidence="1">
    <location>
        <begin position="1"/>
        <end position="28"/>
    </location>
</feature>
<keyword evidence="2" id="KW-0472">Membrane</keyword>
<comment type="caution">
    <text evidence="3">The sequence shown here is derived from an EMBL/GenBank/DDBJ whole genome shotgun (WGS) entry which is preliminary data.</text>
</comment>
<organism evidence="3">
    <name type="scientific">marine sediment metagenome</name>
    <dbReference type="NCBI Taxonomy" id="412755"/>
    <lineage>
        <taxon>unclassified sequences</taxon>
        <taxon>metagenomes</taxon>
        <taxon>ecological metagenomes</taxon>
    </lineage>
</organism>